<feature type="domain" description="PKD" evidence="6">
    <location>
        <begin position="1429"/>
        <end position="1492"/>
    </location>
</feature>
<dbReference type="PANTHER" id="PTHR46730:SF4">
    <property type="entry name" value="POLYCYSTIC KIDNEY DISEASE PROTEIN 1-LIKE 1"/>
    <property type="match status" value="1"/>
</dbReference>
<dbReference type="PANTHER" id="PTHR46730">
    <property type="entry name" value="POLYCYSTIN-1"/>
    <property type="match status" value="1"/>
</dbReference>
<organism evidence="7 8">
    <name type="scientific">Deinococcus hopiensis KR-140</name>
    <dbReference type="NCBI Taxonomy" id="695939"/>
    <lineage>
        <taxon>Bacteria</taxon>
        <taxon>Thermotogati</taxon>
        <taxon>Deinococcota</taxon>
        <taxon>Deinococci</taxon>
        <taxon>Deinococcales</taxon>
        <taxon>Deinococcaceae</taxon>
        <taxon>Deinococcus</taxon>
    </lineage>
</organism>
<dbReference type="SMART" id="SM00089">
    <property type="entry name" value="PKD"/>
    <property type="match status" value="14"/>
</dbReference>
<dbReference type="STRING" id="695939.SAMN00790413_06004"/>
<accession>A0A1W1VVZ8</accession>
<dbReference type="EMBL" id="FWWU01000011">
    <property type="protein sequence ID" value="SMB97508.1"/>
    <property type="molecule type" value="Genomic_DNA"/>
</dbReference>
<keyword evidence="3" id="KW-0677">Repeat</keyword>
<sequence>EPLTATAATATLSHAYSQPGTFTVQVTPRGSAPVTTPVTVNAPNSVLTVTPSAPLIRQTVTANLSSLVPALTYTLDWGDGTTETITGTAATQKTHRYSAPGSYSVTLTSPATTPVTASVTAAVPAPTASGTASGLSVSLNLGNLLSGYPYSVAWGDGTTEPLTATAATATLSHAYSQPGTFTVQVTPRGSTPVTTPVTVNAPNSVLTVTPSAPLIRQTVTANLTALVPALTYTLDWGDGTTETITGSTATQKTHTYAQPGTYTVTLSATGTTPATFSLPVGMPVPTVAATSTALTASLGLGNLLADYSYTVNWGDGTTEPLTATAATATLSHAYSQPGTFTVQVTPRGSTPVTASVITRLPAAVLAVTAVRLDAVAELGQLTPGQLYSLSWGDGTTEAFTPTGTAARFSHPYAQPGTVTVGLTAPSMSPVTTTLQLSAPPALEVGATDLTANASISGLIVGLTYTLDWGDGTAETLTATEAQLTRTHGYGKPGTYAVRVALPGGDRATASVTITAPAAALALTPTRAVVGQTVTATLSGLVPALTYTFDWGDGGPVETVTGVATYTGTRTYIPGTFTVTLSAPGVTTVTAAVSVELPVPTLSTEQEQLTLTLTVGNLLPQPSSVDWGDGTSEQFRSPGTNLPAVLVHRYVRPGTFRVVVTPLYGGAPVVTEVTLVVADASLSITPESAPLGQPMTVTVSGMLPSLTYTLNWGDGTTNTLTGSATAVRTHAYSEAGSRAVYLEASGTKTVFVTATTTVPVPGVSATPDALTVTLHLSNLLPGYEYQLDWGDGVRGDPLKATATTAQQTHTYARAGGYGITVTPVSATPVSVTVVVADPVPALKVAPATVLIGETVTAELTNLPQRLVTLEWGDGSYEFVNRQSPPVRTHTYASVGVFTVTLSGPDTLKLQNKVTVAAPAPVLDVAPATPVVREPATARLSALVPALIYTLDWGDGTSDTVTGAATAQKTHRYSAPGTYRVTLGAPETVTVTATVTAGLPVPTVTGTGDNLLTVSLTLGRLLSGDPYTLTWGDGTSETLTPTTDAAQLTHTYGQPGTFTVTVTRSGVSPVTLDVAVRGPDAGLTVTPGEGQDGHVSVQAGQTVTANLSSLIPALSYTLDWGDGTTEAITGVTTAQRTHSYLKEGFFGLHVDQAQGYSSRGYLIQVAVPTPVLTASAERLNATATLSGLVPALTSTFDWGDGTPPVPVTGVTTTTLTHRYAAPGEYPLLLTVNPRGVRQNLTVGVPAGALALSAQDLIATAALSGLEPELTYTLDWGDGASDTTTGSAAAGKTHAYALPGTYTVTLTSPGVGTATGTVTVSAVAPVLTVSAVTLTATAQLSGLLPGAEYLLEWGDGAGQYIQGQAALTATHVYAQPGPFVVKVAQVSYRRLPGILGASASLTVGLPPREAMQVLNTDDLGAGYHFRVTGMLPEGVYVVDYGDGTSERLNSSADVTLDHTYMKSGAYTVTLLFRSYGGDLVRTTSVQQVQIALGVQNATLSFTKPFRDADLSLNTAEPIEATLTVSYRGGGRLSGRWVLDGRPVENVDLTLTEASGTATAPVTFTRTETFPGRHTLTFEFTGTTPLVVRPVTYALNAPGTLSYGGFKVVVSTITKLSVMPGGVITVSGTGTATPVVGGTPLAGVNVTFADQQVTSGGTVISGPATTVELNGQSVRNARLGDLGLRVDRLTLTKDGAALSGSVTLPAVGRAAATLSFTDAPLAADSGDLMAAMHASTPIQNVALPEPGLSLSAGEVTLDLSAAKNTDALAGAYKDQAKPSNDWMGLVFPDAQLRVSTPILRQAVTLSTPVAYNLSGYVTTLDLAAGSAGVLGWDVDLTALHSSVVAGRISTTRGAGSVVLPLVDERMNVSLGWNTNAKSGERFTFTSSGTVKKHTFGKTSLDLGQGVWTWSEQGVASVVFSNALWHLQDVGRDNAQNLSDVNLNNLTMSGNGDVSVDGHPWSSVTGKTNLTLFGYPFAAAEVGVQRQSSGAYTLGLRGRFQVNEHLPVNTTDAPLLFWVQGGKDVKVTTERIRLAGEVAKVPFDITLDGALTDEGRLEFTGDGKMNMAGLLDVKAKALFGRFNGTNYEYFKPNTAGSVGYGSVLASAAGNAALGKPLISVKRVEVYELQGGVVVNMDWPNGLDNAPRFRESGPNTIFQAGALLSVKQDPGAPFKPFVKGILSVGTAGGLDMKADAWLVKTGQTLNQSAPNGRALVSISAPLFGQFTDGRLLVQACVGPNGISSVGGLNCAGVAELNLYDLMKLRGSLELYAPFSGDAHHLYVGTKESPIVVNLPSVPEGRGYLMIDKGSVNVGAGVTWGFEKGDSGSLLVCSWNWNIKATANLDAEFGITYAPVALDGGVKFDAQASASAGGCGINVGVAANMTFDGKLHVASAERYFDGSVSANVSLPVIPDIGFNVKTKVKF</sequence>
<dbReference type="InterPro" id="IPR013783">
    <property type="entry name" value="Ig-like_fold"/>
</dbReference>
<feature type="domain" description="PKD" evidence="6">
    <location>
        <begin position="463"/>
        <end position="522"/>
    </location>
</feature>
<gene>
    <name evidence="7" type="ORF">SAMN00790413_06004</name>
</gene>
<evidence type="ECO:0000256" key="3">
    <source>
        <dbReference type="ARBA" id="ARBA00022737"/>
    </source>
</evidence>
<dbReference type="RefSeq" id="WP_139807178.1">
    <property type="nucleotide sequence ID" value="NZ_FWWU01000011.1"/>
</dbReference>
<dbReference type="GO" id="GO:0006816">
    <property type="term" value="P:calcium ion transport"/>
    <property type="evidence" value="ECO:0007669"/>
    <property type="project" value="TreeGrafter"/>
</dbReference>
<evidence type="ECO:0000259" key="6">
    <source>
        <dbReference type="PROSITE" id="PS50093"/>
    </source>
</evidence>
<protein>
    <submittedName>
        <fullName evidence="7">PKD repeat-containing protein</fullName>
    </submittedName>
</protein>
<feature type="domain" description="PKD" evidence="6">
    <location>
        <begin position="228"/>
        <end position="289"/>
    </location>
</feature>
<dbReference type="OrthoDB" id="51014at2"/>
<reference evidence="7 8" key="1">
    <citation type="submission" date="2017-04" db="EMBL/GenBank/DDBJ databases">
        <authorList>
            <person name="Afonso C.L."/>
            <person name="Miller P.J."/>
            <person name="Scott M.A."/>
            <person name="Spackman E."/>
            <person name="Goraichik I."/>
            <person name="Dimitrov K.M."/>
            <person name="Suarez D.L."/>
            <person name="Swayne D.E."/>
        </authorList>
    </citation>
    <scope>NUCLEOTIDE SEQUENCE [LARGE SCALE GENOMIC DNA]</scope>
    <source>
        <strain evidence="7 8">KR-140</strain>
    </source>
</reference>
<evidence type="ECO:0000256" key="4">
    <source>
        <dbReference type="ARBA" id="ARBA00022989"/>
    </source>
</evidence>
<dbReference type="Gene3D" id="2.60.40.10">
    <property type="entry name" value="Immunoglobulins"/>
    <property type="match status" value="15"/>
</dbReference>
<feature type="domain" description="PKD" evidence="6">
    <location>
        <begin position="943"/>
        <end position="999"/>
    </location>
</feature>
<comment type="subcellular location">
    <subcellularLocation>
        <location evidence="1">Membrane</location>
        <topology evidence="1">Multi-pass membrane protein</topology>
    </subcellularLocation>
</comment>
<feature type="domain" description="PKD" evidence="6">
    <location>
        <begin position="869"/>
        <end position="901"/>
    </location>
</feature>
<feature type="domain" description="PKD" evidence="6">
    <location>
        <begin position="997"/>
        <end position="1063"/>
    </location>
</feature>
<keyword evidence="2" id="KW-0812">Transmembrane</keyword>
<name>A0A1W1VVZ8_9DEIO</name>
<feature type="non-terminal residue" evidence="7">
    <location>
        <position position="1"/>
    </location>
</feature>
<dbReference type="PROSITE" id="PS50093">
    <property type="entry name" value="PKD"/>
    <property type="match status" value="14"/>
</dbReference>
<feature type="domain" description="PKD" evidence="6">
    <location>
        <begin position="1264"/>
        <end position="1326"/>
    </location>
</feature>
<feature type="domain" description="PKD" evidence="6">
    <location>
        <begin position="1188"/>
        <end position="1230"/>
    </location>
</feature>
<dbReference type="CDD" id="cd00146">
    <property type="entry name" value="PKD"/>
    <property type="match status" value="4"/>
</dbReference>
<feature type="domain" description="PKD" evidence="6">
    <location>
        <begin position="306"/>
        <end position="345"/>
    </location>
</feature>
<dbReference type="GO" id="GO:0005886">
    <property type="term" value="C:plasma membrane"/>
    <property type="evidence" value="ECO:0007669"/>
    <property type="project" value="TreeGrafter"/>
</dbReference>
<proteinExistence type="predicted"/>
<feature type="domain" description="PKD" evidence="6">
    <location>
        <begin position="780"/>
        <end position="821"/>
    </location>
</feature>
<evidence type="ECO:0000256" key="5">
    <source>
        <dbReference type="ARBA" id="ARBA00023136"/>
    </source>
</evidence>
<feature type="domain" description="PKD" evidence="6">
    <location>
        <begin position="42"/>
        <end position="130"/>
    </location>
</feature>
<dbReference type="SUPFAM" id="SSF49299">
    <property type="entry name" value="PKD domain"/>
    <property type="match status" value="14"/>
</dbReference>
<feature type="domain" description="PKD" evidence="6">
    <location>
        <begin position="382"/>
        <end position="424"/>
    </location>
</feature>
<evidence type="ECO:0000313" key="8">
    <source>
        <dbReference type="Proteomes" id="UP000192582"/>
    </source>
</evidence>
<dbReference type="InterPro" id="IPR035986">
    <property type="entry name" value="PKD_dom_sf"/>
</dbReference>
<dbReference type="Pfam" id="PF00801">
    <property type="entry name" value="PKD"/>
    <property type="match status" value="2"/>
</dbReference>
<evidence type="ECO:0000313" key="7">
    <source>
        <dbReference type="EMBL" id="SMB97508.1"/>
    </source>
</evidence>
<keyword evidence="8" id="KW-1185">Reference proteome</keyword>
<feature type="domain" description="PKD" evidence="6">
    <location>
        <begin position="122"/>
        <end position="186"/>
    </location>
</feature>
<evidence type="ECO:0000256" key="2">
    <source>
        <dbReference type="ARBA" id="ARBA00022692"/>
    </source>
</evidence>
<keyword evidence="4" id="KW-1133">Transmembrane helix</keyword>
<feature type="domain" description="PKD" evidence="6">
    <location>
        <begin position="703"/>
        <end position="759"/>
    </location>
</feature>
<dbReference type="InterPro" id="IPR022409">
    <property type="entry name" value="PKD/Chitinase_dom"/>
</dbReference>
<keyword evidence="5" id="KW-0472">Membrane</keyword>
<dbReference type="InterPro" id="IPR000601">
    <property type="entry name" value="PKD_dom"/>
</dbReference>
<evidence type="ECO:0000256" key="1">
    <source>
        <dbReference type="ARBA" id="ARBA00004141"/>
    </source>
</evidence>
<dbReference type="Proteomes" id="UP000192582">
    <property type="component" value="Unassembled WGS sequence"/>
</dbReference>
<dbReference type="GO" id="GO:0005261">
    <property type="term" value="F:monoatomic cation channel activity"/>
    <property type="evidence" value="ECO:0007669"/>
    <property type="project" value="TreeGrafter"/>
</dbReference>